<reference evidence="2" key="2">
    <citation type="submission" date="2023-07" db="EMBL/GenBank/DDBJ databases">
        <authorList>
            <person name="Shen H."/>
        </authorList>
    </citation>
    <scope>NUCLEOTIDE SEQUENCE</scope>
    <source>
        <strain evidence="2">TNR-22</strain>
    </source>
</reference>
<protein>
    <submittedName>
        <fullName evidence="2">Acyloxyacyl hydrolase</fullName>
    </submittedName>
</protein>
<dbReference type="GO" id="GO:0016787">
    <property type="term" value="F:hydrolase activity"/>
    <property type="evidence" value="ECO:0007669"/>
    <property type="project" value="UniProtKB-KW"/>
</dbReference>
<dbReference type="Pfam" id="PF09411">
    <property type="entry name" value="PagL"/>
    <property type="match status" value="1"/>
</dbReference>
<keyword evidence="2" id="KW-0378">Hydrolase</keyword>
<proteinExistence type="predicted"/>
<evidence type="ECO:0000313" key="3">
    <source>
        <dbReference type="Proteomes" id="UP001174932"/>
    </source>
</evidence>
<dbReference type="Proteomes" id="UP001174932">
    <property type="component" value="Unassembled WGS sequence"/>
</dbReference>
<gene>
    <name evidence="2" type="ORF">Q4481_07755</name>
</gene>
<evidence type="ECO:0000313" key="2">
    <source>
        <dbReference type="EMBL" id="MDO6963849.1"/>
    </source>
</evidence>
<sequence>MHVFSNFVRVSAVLVALSGCEIAFADEPWIDEIRFGASGSIQSDHLYESGIFTSTTVFTDPFGNNDAQGALENILHPRLHTGVIYSLDGNANQLYAGFDWQAHIGSRFFLNAGIGGSFHSGDLKPDGTDGPKLGTRLLFHEFLAAGVDINKHWRVLGTVEHSSNANIVNANDGLSYAGISIGYKF</sequence>
<dbReference type="RefSeq" id="WP_304375757.1">
    <property type="nucleotide sequence ID" value="NZ_JAUOZU010000006.1"/>
</dbReference>
<accession>A0ABT8YKM7</accession>
<dbReference type="Gene3D" id="2.40.160.20">
    <property type="match status" value="1"/>
</dbReference>
<feature type="chain" id="PRO_5047453464" evidence="1">
    <location>
        <begin position="26"/>
        <end position="185"/>
    </location>
</feature>
<keyword evidence="3" id="KW-1185">Reference proteome</keyword>
<comment type="caution">
    <text evidence="2">The sequence shown here is derived from an EMBL/GenBank/DDBJ whole genome shotgun (WGS) entry which is preliminary data.</text>
</comment>
<organism evidence="2 3">
    <name type="scientific">Rhizobium alvei</name>
    <dbReference type="NCBI Taxonomy" id="1132659"/>
    <lineage>
        <taxon>Bacteria</taxon>
        <taxon>Pseudomonadati</taxon>
        <taxon>Pseudomonadota</taxon>
        <taxon>Alphaproteobacteria</taxon>
        <taxon>Hyphomicrobiales</taxon>
        <taxon>Rhizobiaceae</taxon>
        <taxon>Rhizobium/Agrobacterium group</taxon>
        <taxon>Rhizobium</taxon>
    </lineage>
</organism>
<dbReference type="InterPro" id="IPR018550">
    <property type="entry name" value="Lipid-A_deacylase-rel"/>
</dbReference>
<dbReference type="EMBL" id="JAUOZU010000006">
    <property type="protein sequence ID" value="MDO6963849.1"/>
    <property type="molecule type" value="Genomic_DNA"/>
</dbReference>
<name>A0ABT8YKM7_9HYPH</name>
<reference evidence="2" key="1">
    <citation type="journal article" date="2015" name="Int. J. Syst. Evol. Microbiol.">
        <title>Rhizobium alvei sp. nov., isolated from a freshwater river.</title>
        <authorList>
            <person name="Sheu S.Y."/>
            <person name="Huang H.W."/>
            <person name="Young C.C."/>
            <person name="Chen W.M."/>
        </authorList>
    </citation>
    <scope>NUCLEOTIDE SEQUENCE</scope>
    <source>
        <strain evidence="2">TNR-22</strain>
    </source>
</reference>
<feature type="signal peptide" evidence="1">
    <location>
        <begin position="1"/>
        <end position="25"/>
    </location>
</feature>
<evidence type="ECO:0000256" key="1">
    <source>
        <dbReference type="SAM" id="SignalP"/>
    </source>
</evidence>
<keyword evidence="1" id="KW-0732">Signal</keyword>